<evidence type="ECO:0000256" key="9">
    <source>
        <dbReference type="ARBA" id="ARBA00023065"/>
    </source>
</evidence>
<keyword evidence="11 14" id="KW-0407">Ion channel</keyword>
<dbReference type="GO" id="GO:0008076">
    <property type="term" value="C:voltage-gated potassium channel complex"/>
    <property type="evidence" value="ECO:0007669"/>
    <property type="project" value="InterPro"/>
</dbReference>
<keyword evidence="9" id="KW-0406">Ion transport</keyword>
<dbReference type="InterPro" id="IPR005821">
    <property type="entry name" value="Ion_trans_dom"/>
</dbReference>
<proteinExistence type="predicted"/>
<keyword evidence="8 12" id="KW-1133">Transmembrane helix</keyword>
<evidence type="ECO:0000256" key="5">
    <source>
        <dbReference type="ARBA" id="ARBA00022826"/>
    </source>
</evidence>
<comment type="subcellular location">
    <subcellularLocation>
        <location evidence="1">Membrane</location>
        <topology evidence="1">Multi-pass membrane protein</topology>
    </subcellularLocation>
</comment>
<gene>
    <name evidence="14" type="ORF">SAMN06265218_10488</name>
</gene>
<keyword evidence="15" id="KW-1185">Reference proteome</keyword>
<evidence type="ECO:0000256" key="4">
    <source>
        <dbReference type="ARBA" id="ARBA00022692"/>
    </source>
</evidence>
<dbReference type="EMBL" id="FXTH01000004">
    <property type="protein sequence ID" value="SMO51411.1"/>
    <property type="molecule type" value="Genomic_DNA"/>
</dbReference>
<evidence type="ECO:0000256" key="7">
    <source>
        <dbReference type="ARBA" id="ARBA00022958"/>
    </source>
</evidence>
<dbReference type="Gene3D" id="1.10.287.70">
    <property type="match status" value="1"/>
</dbReference>
<feature type="transmembrane region" description="Helical" evidence="12">
    <location>
        <begin position="58"/>
        <end position="75"/>
    </location>
</feature>
<protein>
    <submittedName>
        <fullName evidence="14">Voltage-gated potassium channel</fullName>
    </submittedName>
</protein>
<feature type="transmembrane region" description="Helical" evidence="12">
    <location>
        <begin position="153"/>
        <end position="174"/>
    </location>
</feature>
<evidence type="ECO:0000256" key="1">
    <source>
        <dbReference type="ARBA" id="ARBA00004141"/>
    </source>
</evidence>
<evidence type="ECO:0000256" key="12">
    <source>
        <dbReference type="SAM" id="Phobius"/>
    </source>
</evidence>
<evidence type="ECO:0000256" key="8">
    <source>
        <dbReference type="ARBA" id="ARBA00022989"/>
    </source>
</evidence>
<feature type="domain" description="Ion transport" evidence="13">
    <location>
        <begin position="26"/>
        <end position="237"/>
    </location>
</feature>
<feature type="transmembrane region" description="Helical" evidence="12">
    <location>
        <begin position="30"/>
        <end position="52"/>
    </location>
</feature>
<evidence type="ECO:0000256" key="2">
    <source>
        <dbReference type="ARBA" id="ARBA00022448"/>
    </source>
</evidence>
<evidence type="ECO:0000256" key="6">
    <source>
        <dbReference type="ARBA" id="ARBA00022882"/>
    </source>
</evidence>
<dbReference type="OrthoDB" id="9799090at2"/>
<dbReference type="InterPro" id="IPR028325">
    <property type="entry name" value="VG_K_chnl"/>
</dbReference>
<dbReference type="InterPro" id="IPR027359">
    <property type="entry name" value="Volt_channel_dom_sf"/>
</dbReference>
<keyword evidence="10 12" id="KW-0472">Membrane</keyword>
<name>A0A521BXW4_9BACT</name>
<dbReference type="Pfam" id="PF00520">
    <property type="entry name" value="Ion_trans"/>
    <property type="match status" value="1"/>
</dbReference>
<feature type="transmembrane region" description="Helical" evidence="12">
    <location>
        <begin position="212"/>
        <end position="234"/>
    </location>
</feature>
<keyword evidence="7" id="KW-0630">Potassium</keyword>
<evidence type="ECO:0000256" key="3">
    <source>
        <dbReference type="ARBA" id="ARBA00022538"/>
    </source>
</evidence>
<organism evidence="14 15">
    <name type="scientific">Fodinibius sediminis</name>
    <dbReference type="NCBI Taxonomy" id="1214077"/>
    <lineage>
        <taxon>Bacteria</taxon>
        <taxon>Pseudomonadati</taxon>
        <taxon>Balneolota</taxon>
        <taxon>Balneolia</taxon>
        <taxon>Balneolales</taxon>
        <taxon>Balneolaceae</taxon>
        <taxon>Fodinibius</taxon>
    </lineage>
</organism>
<evidence type="ECO:0000313" key="15">
    <source>
        <dbReference type="Proteomes" id="UP000317593"/>
    </source>
</evidence>
<reference evidence="14 15" key="1">
    <citation type="submission" date="2017-05" db="EMBL/GenBank/DDBJ databases">
        <authorList>
            <person name="Varghese N."/>
            <person name="Submissions S."/>
        </authorList>
    </citation>
    <scope>NUCLEOTIDE SEQUENCE [LARGE SCALE GENOMIC DNA]</scope>
    <source>
        <strain evidence="14 15">DSM 21194</strain>
    </source>
</reference>
<dbReference type="PANTHER" id="PTHR11537:SF254">
    <property type="entry name" value="POTASSIUM VOLTAGE-GATED CHANNEL PROTEIN SHAB"/>
    <property type="match status" value="1"/>
</dbReference>
<dbReference type="PRINTS" id="PR00169">
    <property type="entry name" value="KCHANNEL"/>
</dbReference>
<feature type="transmembrane region" description="Helical" evidence="12">
    <location>
        <begin position="87"/>
        <end position="107"/>
    </location>
</feature>
<evidence type="ECO:0000256" key="10">
    <source>
        <dbReference type="ARBA" id="ARBA00023136"/>
    </source>
</evidence>
<evidence type="ECO:0000313" key="14">
    <source>
        <dbReference type="EMBL" id="SMO51411.1"/>
    </source>
</evidence>
<keyword evidence="2" id="KW-0813">Transport</keyword>
<keyword evidence="3" id="KW-0633">Potassium transport</keyword>
<sequence length="273" mass="30536">MGREQPAGLRHRIHEIIFEADTRAGKTFDLVLLVSIVASVVVVMLDSIASFRSAYGDWFYGIEWFFTILFTIEYAMRIYSVQKASGYIFSFFGLVDLLSIVPTYISILLPGSQYFLVIRVLRVLRVFRVLKFTQYLIEVDQLRRALAASRRKITVFIFTVVSITVIVGALMYVIEGAENGFTSIPTGMYWAIVTLTTVGYGDISPQTHLGQMLSAVIMILGYGIIAVPTGIVTAELTRTKPHKHTTEVCPYCSREGHDADAEYCKYCGGPLNP</sequence>
<keyword evidence="6" id="KW-0851">Voltage-gated channel</keyword>
<accession>A0A521BXW4</accession>
<dbReference type="Gene3D" id="1.20.120.350">
    <property type="entry name" value="Voltage-gated potassium channels. Chain C"/>
    <property type="match status" value="1"/>
</dbReference>
<dbReference type="GO" id="GO:0001508">
    <property type="term" value="P:action potential"/>
    <property type="evidence" value="ECO:0007669"/>
    <property type="project" value="TreeGrafter"/>
</dbReference>
<dbReference type="SUPFAM" id="SSF81324">
    <property type="entry name" value="Voltage-gated potassium channels"/>
    <property type="match status" value="1"/>
</dbReference>
<dbReference type="RefSeq" id="WP_142713611.1">
    <property type="nucleotide sequence ID" value="NZ_FXTH01000004.1"/>
</dbReference>
<keyword evidence="5" id="KW-0631">Potassium channel</keyword>
<evidence type="ECO:0000259" key="13">
    <source>
        <dbReference type="Pfam" id="PF00520"/>
    </source>
</evidence>
<dbReference type="PANTHER" id="PTHR11537">
    <property type="entry name" value="VOLTAGE-GATED POTASSIUM CHANNEL"/>
    <property type="match status" value="1"/>
</dbReference>
<dbReference type="AlphaFoldDB" id="A0A521BXW4"/>
<dbReference type="GO" id="GO:0005249">
    <property type="term" value="F:voltage-gated potassium channel activity"/>
    <property type="evidence" value="ECO:0007669"/>
    <property type="project" value="InterPro"/>
</dbReference>
<evidence type="ECO:0000256" key="11">
    <source>
        <dbReference type="ARBA" id="ARBA00023303"/>
    </source>
</evidence>
<keyword evidence="4 12" id="KW-0812">Transmembrane</keyword>
<feature type="transmembrane region" description="Helical" evidence="12">
    <location>
        <begin position="180"/>
        <end position="200"/>
    </location>
</feature>
<dbReference type="Proteomes" id="UP000317593">
    <property type="component" value="Unassembled WGS sequence"/>
</dbReference>